<dbReference type="EMBL" id="KN394395">
    <property type="protein sequence ID" value="KHG10677.1"/>
    <property type="molecule type" value="Genomic_DNA"/>
</dbReference>
<organism evidence="2 3">
    <name type="scientific">Gossypium arboreum</name>
    <name type="common">Tree cotton</name>
    <name type="synonym">Gossypium nanking</name>
    <dbReference type="NCBI Taxonomy" id="29729"/>
    <lineage>
        <taxon>Eukaryota</taxon>
        <taxon>Viridiplantae</taxon>
        <taxon>Streptophyta</taxon>
        <taxon>Embryophyta</taxon>
        <taxon>Tracheophyta</taxon>
        <taxon>Spermatophyta</taxon>
        <taxon>Magnoliopsida</taxon>
        <taxon>eudicotyledons</taxon>
        <taxon>Gunneridae</taxon>
        <taxon>Pentapetalae</taxon>
        <taxon>rosids</taxon>
        <taxon>malvids</taxon>
        <taxon>Malvales</taxon>
        <taxon>Malvaceae</taxon>
        <taxon>Malvoideae</taxon>
        <taxon>Gossypium</taxon>
    </lineage>
</organism>
<gene>
    <name evidence="2" type="ORF">F383_15357</name>
</gene>
<name>A0A0B0NDB1_GOSAR</name>
<dbReference type="AlphaFoldDB" id="A0A0B0NDB1"/>
<keyword evidence="3" id="KW-1185">Reference proteome</keyword>
<evidence type="ECO:0000313" key="3">
    <source>
        <dbReference type="Proteomes" id="UP000032142"/>
    </source>
</evidence>
<evidence type="ECO:0000256" key="1">
    <source>
        <dbReference type="SAM" id="Phobius"/>
    </source>
</evidence>
<proteinExistence type="predicted"/>
<feature type="transmembrane region" description="Helical" evidence="1">
    <location>
        <begin position="28"/>
        <end position="44"/>
    </location>
</feature>
<evidence type="ECO:0000313" key="2">
    <source>
        <dbReference type="EMBL" id="KHG10677.1"/>
    </source>
</evidence>
<accession>A0A0B0NDB1</accession>
<sequence>MFWAWGILGLSLLGWVYCWVNKCKRTRLLNYFGFIIIFCFILVLV</sequence>
<keyword evidence="1" id="KW-0812">Transmembrane</keyword>
<keyword evidence="1" id="KW-1133">Transmembrane helix</keyword>
<reference evidence="3" key="1">
    <citation type="submission" date="2014-09" db="EMBL/GenBank/DDBJ databases">
        <authorList>
            <person name="Mudge J."/>
            <person name="Ramaraj T."/>
            <person name="Lindquist I.E."/>
            <person name="Bharti A.K."/>
            <person name="Sundararajan A."/>
            <person name="Cameron C.T."/>
            <person name="Woodward J.E."/>
            <person name="May G.D."/>
            <person name="Brubaker C."/>
            <person name="Broadhvest J."/>
            <person name="Wilkins T.A."/>
        </authorList>
    </citation>
    <scope>NUCLEOTIDE SEQUENCE</scope>
    <source>
        <strain evidence="3">cv. AKA8401</strain>
    </source>
</reference>
<dbReference type="Proteomes" id="UP000032142">
    <property type="component" value="Unassembled WGS sequence"/>
</dbReference>
<protein>
    <submittedName>
        <fullName evidence="2">Uncharacterized protein</fullName>
    </submittedName>
</protein>
<keyword evidence="1" id="KW-0472">Membrane</keyword>